<sequence>MWETPKPLNTWSTVSKRHREAVQNTNYCPCVLSYSIHLGALRRPHKFVAIICPTQTTLPTPLLQPVPPFLQSPILNMDEVVNQNLTTHHYDSVGDRDVSKFETQTISSFILIIHQLNMGSDYGYGPSAATRFMTLLLY</sequence>
<keyword evidence="2" id="KW-1185">Reference proteome</keyword>
<gene>
    <name evidence="1" type="ORF">CDAR_429301</name>
</gene>
<evidence type="ECO:0000313" key="1">
    <source>
        <dbReference type="EMBL" id="GIY23862.1"/>
    </source>
</evidence>
<accession>A0AAV4RUR2</accession>
<dbReference type="EMBL" id="BPLQ01006596">
    <property type="protein sequence ID" value="GIY23862.1"/>
    <property type="molecule type" value="Genomic_DNA"/>
</dbReference>
<dbReference type="Proteomes" id="UP001054837">
    <property type="component" value="Unassembled WGS sequence"/>
</dbReference>
<name>A0AAV4RUR2_9ARAC</name>
<organism evidence="1 2">
    <name type="scientific">Caerostris darwini</name>
    <dbReference type="NCBI Taxonomy" id="1538125"/>
    <lineage>
        <taxon>Eukaryota</taxon>
        <taxon>Metazoa</taxon>
        <taxon>Ecdysozoa</taxon>
        <taxon>Arthropoda</taxon>
        <taxon>Chelicerata</taxon>
        <taxon>Arachnida</taxon>
        <taxon>Araneae</taxon>
        <taxon>Araneomorphae</taxon>
        <taxon>Entelegynae</taxon>
        <taxon>Araneoidea</taxon>
        <taxon>Araneidae</taxon>
        <taxon>Caerostris</taxon>
    </lineage>
</organism>
<reference evidence="1 2" key="1">
    <citation type="submission" date="2021-06" db="EMBL/GenBank/DDBJ databases">
        <title>Caerostris darwini draft genome.</title>
        <authorList>
            <person name="Kono N."/>
            <person name="Arakawa K."/>
        </authorList>
    </citation>
    <scope>NUCLEOTIDE SEQUENCE [LARGE SCALE GENOMIC DNA]</scope>
</reference>
<dbReference type="AlphaFoldDB" id="A0AAV4RUR2"/>
<comment type="caution">
    <text evidence="1">The sequence shown here is derived from an EMBL/GenBank/DDBJ whole genome shotgun (WGS) entry which is preliminary data.</text>
</comment>
<evidence type="ECO:0000313" key="2">
    <source>
        <dbReference type="Proteomes" id="UP001054837"/>
    </source>
</evidence>
<protein>
    <submittedName>
        <fullName evidence="1">Uncharacterized protein</fullName>
    </submittedName>
</protein>
<proteinExistence type="predicted"/>